<dbReference type="SMART" id="SM00283">
    <property type="entry name" value="MA"/>
    <property type="match status" value="1"/>
</dbReference>
<keyword evidence="2" id="KW-1003">Cell membrane</keyword>
<evidence type="ECO:0000313" key="12">
    <source>
        <dbReference type="EMBL" id="QHQ63260.1"/>
    </source>
</evidence>
<keyword evidence="4 9" id="KW-1133">Transmembrane helix</keyword>
<evidence type="ECO:0000259" key="10">
    <source>
        <dbReference type="PROSITE" id="PS50111"/>
    </source>
</evidence>
<dbReference type="Pfam" id="PF00672">
    <property type="entry name" value="HAMP"/>
    <property type="match status" value="1"/>
</dbReference>
<evidence type="ECO:0000256" key="5">
    <source>
        <dbReference type="ARBA" id="ARBA00023136"/>
    </source>
</evidence>
<sequence>MKWFKLDGISKKIGLFVSLIIIAALLGISSFNYMISRNEITRSNKIILKNAIETIMADINRNYSYTKSDTNGMSEESAKEATLSSIESLQSGQADSLSAATAQEADTTSAATKNSSMAIHTLDLGESGYFYIINSQGDIIFHPFLEDNINDLKADDGRNIIQDTVTLAKEGGGMIHYTLTDDVSIIRDGKTVYTKYFPYWDWVVCAVIYDKDFSRGSDMILVSNLIGVGVVLFISLLLVIWLSGRITKPIKRVAGTLYEVSNGDLTQSKIILETKDETKLLADSVNRLLDSFHHIVKMMTASSSSLNQFAMNLSQSSDVVSETTIAVTKAISQMAEQTEIQYQETLDTVHKITLLGDDIRHTAEEGTRIESAAQRSLELKEEGQTSVNNLMDANRENQANSIKIEKIIHKINESSKDIGDITAIITNVANQTNLLALNASIEAARAGEHGAGFAIVGEEIRKLANETAIATENIRNKIIQMQEQSEEAVKFININRSGVEKINVTVEQTGNVINRIEEGLLQQIEGIREIAERNKEINIKKDDILKLLQHVAKAAEENSSSTEEISATAEEQSTTMVEITSSISQLYDMVQELNGIINQFKI</sequence>
<dbReference type="Gene3D" id="1.10.287.950">
    <property type="entry name" value="Methyl-accepting chemotaxis protein"/>
    <property type="match status" value="1"/>
</dbReference>
<evidence type="ECO:0000256" key="6">
    <source>
        <dbReference type="ARBA" id="ARBA00023224"/>
    </source>
</evidence>
<dbReference type="PANTHER" id="PTHR32089">
    <property type="entry name" value="METHYL-ACCEPTING CHEMOTAXIS PROTEIN MCPB"/>
    <property type="match status" value="1"/>
</dbReference>
<dbReference type="Gene3D" id="6.10.340.10">
    <property type="match status" value="1"/>
</dbReference>
<evidence type="ECO:0000313" key="13">
    <source>
        <dbReference type="Proteomes" id="UP000464314"/>
    </source>
</evidence>
<name>A0A6P1TPT4_9FIRM</name>
<evidence type="ECO:0000256" key="8">
    <source>
        <dbReference type="PROSITE-ProRule" id="PRU00284"/>
    </source>
</evidence>
<dbReference type="PANTHER" id="PTHR32089:SF112">
    <property type="entry name" value="LYSOZYME-LIKE PROTEIN-RELATED"/>
    <property type="match status" value="1"/>
</dbReference>
<keyword evidence="5 9" id="KW-0472">Membrane</keyword>
<dbReference type="PROSITE" id="PS50111">
    <property type="entry name" value="CHEMOTAXIS_TRANSDUC_2"/>
    <property type="match status" value="1"/>
</dbReference>
<keyword evidence="13" id="KW-1185">Reference proteome</keyword>
<dbReference type="Gene3D" id="3.30.450.20">
    <property type="entry name" value="PAS domain"/>
    <property type="match status" value="1"/>
</dbReference>
<evidence type="ECO:0000256" key="3">
    <source>
        <dbReference type="ARBA" id="ARBA00022692"/>
    </source>
</evidence>
<evidence type="ECO:0000259" key="11">
    <source>
        <dbReference type="PROSITE" id="PS50885"/>
    </source>
</evidence>
<dbReference type="RefSeq" id="WP_161840082.1">
    <property type="nucleotide sequence ID" value="NZ_CP048000.1"/>
</dbReference>
<keyword evidence="3 9" id="KW-0812">Transmembrane</keyword>
<dbReference type="AlphaFoldDB" id="A0A6P1TPT4"/>
<protein>
    <submittedName>
        <fullName evidence="12">HAMP domain-containing protein</fullName>
    </submittedName>
</protein>
<comment type="similarity">
    <text evidence="7">Belongs to the methyl-accepting chemotaxis (MCP) protein family.</text>
</comment>
<evidence type="ECO:0000256" key="4">
    <source>
        <dbReference type="ARBA" id="ARBA00022989"/>
    </source>
</evidence>
<dbReference type="GO" id="GO:0005886">
    <property type="term" value="C:plasma membrane"/>
    <property type="evidence" value="ECO:0007669"/>
    <property type="project" value="UniProtKB-SubCell"/>
</dbReference>
<proteinExistence type="inferred from homology"/>
<dbReference type="PROSITE" id="PS50885">
    <property type="entry name" value="HAMP"/>
    <property type="match status" value="1"/>
</dbReference>
<evidence type="ECO:0000256" key="2">
    <source>
        <dbReference type="ARBA" id="ARBA00022475"/>
    </source>
</evidence>
<dbReference type="InterPro" id="IPR033480">
    <property type="entry name" value="sCache_2"/>
</dbReference>
<evidence type="ECO:0000256" key="7">
    <source>
        <dbReference type="ARBA" id="ARBA00029447"/>
    </source>
</evidence>
<reference evidence="12 13" key="1">
    <citation type="submission" date="2020-01" db="EMBL/GenBank/DDBJ databases">
        <title>Genome analysis of Anaerocolumna sp. CBA3638.</title>
        <authorList>
            <person name="Kim J."/>
            <person name="Roh S.W."/>
        </authorList>
    </citation>
    <scope>NUCLEOTIDE SEQUENCE [LARGE SCALE GENOMIC DNA]</scope>
    <source>
        <strain evidence="12 13">CBA3638</strain>
    </source>
</reference>
<gene>
    <name evidence="12" type="ORF">Ana3638_22835</name>
</gene>
<dbReference type="Pfam" id="PF00015">
    <property type="entry name" value="MCPsignal"/>
    <property type="match status" value="1"/>
</dbReference>
<dbReference type="Proteomes" id="UP000464314">
    <property type="component" value="Chromosome"/>
</dbReference>
<dbReference type="SUPFAM" id="SSF58104">
    <property type="entry name" value="Methyl-accepting chemotaxis protein (MCP) signaling domain"/>
    <property type="match status" value="1"/>
</dbReference>
<dbReference type="InterPro" id="IPR003660">
    <property type="entry name" value="HAMP_dom"/>
</dbReference>
<accession>A0A6P1TPT4</accession>
<comment type="subcellular location">
    <subcellularLocation>
        <location evidence="1">Cell membrane</location>
        <topology evidence="1">Multi-pass membrane protein</topology>
    </subcellularLocation>
</comment>
<dbReference type="GO" id="GO:0007165">
    <property type="term" value="P:signal transduction"/>
    <property type="evidence" value="ECO:0007669"/>
    <property type="project" value="UniProtKB-KW"/>
</dbReference>
<feature type="domain" description="HAMP" evidence="11">
    <location>
        <begin position="244"/>
        <end position="297"/>
    </location>
</feature>
<feature type="transmembrane region" description="Helical" evidence="9">
    <location>
        <begin position="13"/>
        <end position="35"/>
    </location>
</feature>
<feature type="transmembrane region" description="Helical" evidence="9">
    <location>
        <begin position="221"/>
        <end position="242"/>
    </location>
</feature>
<dbReference type="KEGG" id="anr:Ana3638_22835"/>
<dbReference type="Pfam" id="PF17200">
    <property type="entry name" value="sCache_2"/>
    <property type="match status" value="1"/>
</dbReference>
<evidence type="ECO:0000256" key="9">
    <source>
        <dbReference type="SAM" id="Phobius"/>
    </source>
</evidence>
<keyword evidence="6 8" id="KW-0807">Transducer</keyword>
<feature type="domain" description="Methyl-accepting transducer" evidence="10">
    <location>
        <begin position="316"/>
        <end position="573"/>
    </location>
</feature>
<dbReference type="CDD" id="cd06225">
    <property type="entry name" value="HAMP"/>
    <property type="match status" value="1"/>
</dbReference>
<dbReference type="EMBL" id="CP048000">
    <property type="protein sequence ID" value="QHQ63260.1"/>
    <property type="molecule type" value="Genomic_DNA"/>
</dbReference>
<organism evidence="12 13">
    <name type="scientific">Anaerocolumna sedimenticola</name>
    <dbReference type="NCBI Taxonomy" id="2696063"/>
    <lineage>
        <taxon>Bacteria</taxon>
        <taxon>Bacillati</taxon>
        <taxon>Bacillota</taxon>
        <taxon>Clostridia</taxon>
        <taxon>Lachnospirales</taxon>
        <taxon>Lachnospiraceae</taxon>
        <taxon>Anaerocolumna</taxon>
    </lineage>
</organism>
<evidence type="ECO:0000256" key="1">
    <source>
        <dbReference type="ARBA" id="ARBA00004651"/>
    </source>
</evidence>
<dbReference type="InterPro" id="IPR004089">
    <property type="entry name" value="MCPsignal_dom"/>
</dbReference>